<accession>A0AAV4DVX1</accession>
<reference evidence="1 2" key="1">
    <citation type="journal article" date="2021" name="Elife">
        <title>Chloroplast acquisition without the gene transfer in kleptoplastic sea slugs, Plakobranchus ocellatus.</title>
        <authorList>
            <person name="Maeda T."/>
            <person name="Takahashi S."/>
            <person name="Yoshida T."/>
            <person name="Shimamura S."/>
            <person name="Takaki Y."/>
            <person name="Nagai Y."/>
            <person name="Toyoda A."/>
            <person name="Suzuki Y."/>
            <person name="Arimoto A."/>
            <person name="Ishii H."/>
            <person name="Satoh N."/>
            <person name="Nishiyama T."/>
            <person name="Hasebe M."/>
            <person name="Maruyama T."/>
            <person name="Minagawa J."/>
            <person name="Obokata J."/>
            <person name="Shigenobu S."/>
        </authorList>
    </citation>
    <scope>NUCLEOTIDE SEQUENCE [LARGE SCALE GENOMIC DNA]</scope>
</reference>
<name>A0AAV4DVX1_9GAST</name>
<keyword evidence="2" id="KW-1185">Reference proteome</keyword>
<comment type="caution">
    <text evidence="1">The sequence shown here is derived from an EMBL/GenBank/DDBJ whole genome shotgun (WGS) entry which is preliminary data.</text>
</comment>
<dbReference type="AlphaFoldDB" id="A0AAV4DVX1"/>
<sequence>MTPNVSNYCNGGRRDDDGGWDGCGGGGGGGGGGVAADTIAVAAAAVDDDDGHASPSYLCLGRQALSSPNPNTPLPSVDISLSGQEKLAPGLAVERSCMAASGGVGGTVVCESALRSAGTLLSRVRALLLAPRPDRGPKSLRSPCFGLAIHKTYGLI</sequence>
<protein>
    <submittedName>
        <fullName evidence="1">Uncharacterized protein</fullName>
    </submittedName>
</protein>
<evidence type="ECO:0000313" key="1">
    <source>
        <dbReference type="EMBL" id="GFO48233.1"/>
    </source>
</evidence>
<dbReference type="Proteomes" id="UP000735302">
    <property type="component" value="Unassembled WGS sequence"/>
</dbReference>
<evidence type="ECO:0000313" key="2">
    <source>
        <dbReference type="Proteomes" id="UP000735302"/>
    </source>
</evidence>
<proteinExistence type="predicted"/>
<organism evidence="1 2">
    <name type="scientific">Plakobranchus ocellatus</name>
    <dbReference type="NCBI Taxonomy" id="259542"/>
    <lineage>
        <taxon>Eukaryota</taxon>
        <taxon>Metazoa</taxon>
        <taxon>Spiralia</taxon>
        <taxon>Lophotrochozoa</taxon>
        <taxon>Mollusca</taxon>
        <taxon>Gastropoda</taxon>
        <taxon>Heterobranchia</taxon>
        <taxon>Euthyneura</taxon>
        <taxon>Panpulmonata</taxon>
        <taxon>Sacoglossa</taxon>
        <taxon>Placobranchoidea</taxon>
        <taxon>Plakobranchidae</taxon>
        <taxon>Plakobranchus</taxon>
    </lineage>
</organism>
<gene>
    <name evidence="1" type="ORF">PoB_007473800</name>
</gene>
<dbReference type="EMBL" id="BLXT01008384">
    <property type="protein sequence ID" value="GFO48233.1"/>
    <property type="molecule type" value="Genomic_DNA"/>
</dbReference>